<evidence type="ECO:0000313" key="3">
    <source>
        <dbReference type="Proteomes" id="UP000199577"/>
    </source>
</evidence>
<feature type="domain" description="Glycosyltransferase 2-like" evidence="1">
    <location>
        <begin position="7"/>
        <end position="144"/>
    </location>
</feature>
<dbReference type="STRING" id="623281.SAMN05421747_10191"/>
<dbReference type="RefSeq" id="WP_090969994.1">
    <property type="nucleotide sequence ID" value="NZ_FOLL01000001.1"/>
</dbReference>
<dbReference type="AlphaFoldDB" id="A0A1I1DU45"/>
<accession>A0A1I1DU45</accession>
<dbReference type="GO" id="GO:0016758">
    <property type="term" value="F:hexosyltransferase activity"/>
    <property type="evidence" value="ECO:0007669"/>
    <property type="project" value="UniProtKB-ARBA"/>
</dbReference>
<gene>
    <name evidence="2" type="ORF">SAMN05421747_10191</name>
</gene>
<dbReference type="Proteomes" id="UP000199577">
    <property type="component" value="Unassembled WGS sequence"/>
</dbReference>
<protein>
    <submittedName>
        <fullName evidence="2">Glycosyltransferase involved in cell wall bisynthesis</fullName>
    </submittedName>
</protein>
<dbReference type="OrthoDB" id="9788101at2"/>
<dbReference type="Pfam" id="PF00535">
    <property type="entry name" value="Glycos_transf_2"/>
    <property type="match status" value="1"/>
</dbReference>
<reference evidence="3" key="1">
    <citation type="submission" date="2016-10" db="EMBL/GenBank/DDBJ databases">
        <authorList>
            <person name="Varghese N."/>
            <person name="Submissions S."/>
        </authorList>
    </citation>
    <scope>NUCLEOTIDE SEQUENCE [LARGE SCALE GENOMIC DNA]</scope>
    <source>
        <strain evidence="3">DSM 22900</strain>
    </source>
</reference>
<proteinExistence type="predicted"/>
<evidence type="ECO:0000259" key="1">
    <source>
        <dbReference type="Pfam" id="PF00535"/>
    </source>
</evidence>
<organism evidence="2 3">
    <name type="scientific">Parapedobacter composti</name>
    <dbReference type="NCBI Taxonomy" id="623281"/>
    <lineage>
        <taxon>Bacteria</taxon>
        <taxon>Pseudomonadati</taxon>
        <taxon>Bacteroidota</taxon>
        <taxon>Sphingobacteriia</taxon>
        <taxon>Sphingobacteriales</taxon>
        <taxon>Sphingobacteriaceae</taxon>
        <taxon>Parapedobacter</taxon>
    </lineage>
</organism>
<dbReference type="SUPFAM" id="SSF53448">
    <property type="entry name" value="Nucleotide-diphospho-sugar transferases"/>
    <property type="match status" value="1"/>
</dbReference>
<evidence type="ECO:0000313" key="2">
    <source>
        <dbReference type="EMBL" id="SFB78411.1"/>
    </source>
</evidence>
<dbReference type="CDD" id="cd06433">
    <property type="entry name" value="GT_2_WfgS_like"/>
    <property type="match status" value="1"/>
</dbReference>
<name>A0A1I1DU45_9SPHI</name>
<keyword evidence="3" id="KW-1185">Reference proteome</keyword>
<dbReference type="PANTHER" id="PTHR22916">
    <property type="entry name" value="GLYCOSYLTRANSFERASE"/>
    <property type="match status" value="1"/>
</dbReference>
<dbReference type="InterPro" id="IPR001173">
    <property type="entry name" value="Glyco_trans_2-like"/>
</dbReference>
<keyword evidence="2" id="KW-0808">Transferase</keyword>
<dbReference type="EMBL" id="FOLL01000001">
    <property type="protein sequence ID" value="SFB78411.1"/>
    <property type="molecule type" value="Genomic_DNA"/>
</dbReference>
<sequence length="263" mass="30611">MKRYILSIITVNLNNREGLERTIASVVSQNTNVDYEYIVIDGQSDDGSLAVIKKYSDRLTYWVSESDEGVYDAMNKGIRAASGDYLLFLNSGDILTDTTVLGDVFKKLDGTDVVYGDIYFNYGTYQERYYYPRELSFQFFCEKSLGHPATFIRRELFFKYGLYDLSYPIAADWVFFSRVICKYNVTTKHVPVAISIFDMKGMSNDPSNKQRIADERNRFLSAEFSVFMVDYRAYKRIQDELSRIKSSKAYRWLRTLGVKKFKD</sequence>
<dbReference type="PANTHER" id="PTHR22916:SF67">
    <property type="entry name" value="COLANIC ACID BIOSYNTHESIS GLYCOSYL TRANSFERASE WCAE-RELATED"/>
    <property type="match status" value="1"/>
</dbReference>
<dbReference type="InterPro" id="IPR029044">
    <property type="entry name" value="Nucleotide-diphossugar_trans"/>
</dbReference>
<dbReference type="Gene3D" id="3.90.550.10">
    <property type="entry name" value="Spore Coat Polysaccharide Biosynthesis Protein SpsA, Chain A"/>
    <property type="match status" value="1"/>
</dbReference>